<sequence>MLADENIISGCEWGNMLLGEAGLIKFEITSKGRKPCHTKPIVRITMEGGEVTTMGINGYLRVWFWETIDAADPPDEDRFIEIEPIYDF</sequence>
<keyword evidence="3" id="KW-0963">Cytoplasm</keyword>
<keyword evidence="8" id="KW-0966">Cell projection</keyword>
<evidence type="ECO:0000256" key="1">
    <source>
        <dbReference type="ARBA" id="ARBA00004138"/>
    </source>
</evidence>
<keyword evidence="7" id="KW-0206">Cytoskeleton</keyword>
<dbReference type="Proteomes" id="UP000092460">
    <property type="component" value="Unassembled WGS sequence"/>
</dbReference>
<evidence type="ECO:0000313" key="9">
    <source>
        <dbReference type="EnsemblMetazoa" id="GPPI033714-PA"/>
    </source>
</evidence>
<dbReference type="EMBL" id="JXJN01016286">
    <property type="status" value="NOT_ANNOTATED_CDS"/>
    <property type="molecule type" value="Genomic_DNA"/>
</dbReference>
<dbReference type="GO" id="GO:0005856">
    <property type="term" value="C:cytoskeleton"/>
    <property type="evidence" value="ECO:0007669"/>
    <property type="project" value="UniProtKB-SubCell"/>
</dbReference>
<keyword evidence="10" id="KW-1185">Reference proteome</keyword>
<keyword evidence="4" id="KW-0853">WD repeat</keyword>
<dbReference type="EnsemblMetazoa" id="GPPI033714-RA">
    <property type="protein sequence ID" value="GPPI033714-PA"/>
    <property type="gene ID" value="GPPI033714"/>
</dbReference>
<reference evidence="9" key="2">
    <citation type="submission" date="2020-05" db="UniProtKB">
        <authorList>
            <consortium name="EnsemblMetazoa"/>
        </authorList>
    </citation>
    <scope>IDENTIFICATION</scope>
    <source>
        <strain evidence="9">IAEA</strain>
    </source>
</reference>
<name>A0A1B0BLB7_9MUSC</name>
<evidence type="ECO:0000256" key="8">
    <source>
        <dbReference type="ARBA" id="ARBA00023273"/>
    </source>
</evidence>
<reference evidence="10" key="1">
    <citation type="submission" date="2015-01" db="EMBL/GenBank/DDBJ databases">
        <authorList>
            <person name="Aksoy S."/>
            <person name="Warren W."/>
            <person name="Wilson R.K."/>
        </authorList>
    </citation>
    <scope>NUCLEOTIDE SEQUENCE [LARGE SCALE GENOMIC DNA]</scope>
    <source>
        <strain evidence="10">IAEA</strain>
    </source>
</reference>
<dbReference type="PANTHER" id="PTHR14885">
    <property type="entry name" value="CILIA- AND FLAGELLA-ASSOCIATED PROTEIN 43-RELATED"/>
    <property type="match status" value="1"/>
</dbReference>
<evidence type="ECO:0000256" key="6">
    <source>
        <dbReference type="ARBA" id="ARBA00023054"/>
    </source>
</evidence>
<dbReference type="VEuPathDB" id="VectorBase:GPPI033714"/>
<protein>
    <submittedName>
        <fullName evidence="9">Uncharacterized protein</fullName>
    </submittedName>
</protein>
<evidence type="ECO:0000256" key="2">
    <source>
        <dbReference type="ARBA" id="ARBA00004245"/>
    </source>
</evidence>
<keyword evidence="6" id="KW-0175">Coiled coil</keyword>
<accession>A0A1B0BLB7</accession>
<dbReference type="EMBL" id="JXJN01016282">
    <property type="status" value="NOT_ANNOTATED_CDS"/>
    <property type="molecule type" value="Genomic_DNA"/>
</dbReference>
<evidence type="ECO:0000256" key="4">
    <source>
        <dbReference type="ARBA" id="ARBA00022574"/>
    </source>
</evidence>
<comment type="subcellular location">
    <subcellularLocation>
        <location evidence="1">Cell projection</location>
        <location evidence="1">Cilium</location>
    </subcellularLocation>
    <subcellularLocation>
        <location evidence="2">Cytoplasm</location>
        <location evidence="2">Cytoskeleton</location>
    </subcellularLocation>
</comment>
<keyword evidence="5" id="KW-0677">Repeat</keyword>
<evidence type="ECO:0000256" key="3">
    <source>
        <dbReference type="ARBA" id="ARBA00022490"/>
    </source>
</evidence>
<evidence type="ECO:0000256" key="7">
    <source>
        <dbReference type="ARBA" id="ARBA00023212"/>
    </source>
</evidence>
<evidence type="ECO:0000256" key="5">
    <source>
        <dbReference type="ARBA" id="ARBA00022737"/>
    </source>
</evidence>
<dbReference type="VEuPathDB" id="VectorBase:GPPI033733"/>
<dbReference type="EnsemblMetazoa" id="GPPI033733-RA">
    <property type="protein sequence ID" value="GPPI033733-PA"/>
    <property type="gene ID" value="GPPI033733"/>
</dbReference>
<dbReference type="AlphaFoldDB" id="A0A1B0BLB7"/>
<dbReference type="STRING" id="67801.A0A1B0BLB7"/>
<organism evidence="9 10">
    <name type="scientific">Glossina palpalis gambiensis</name>
    <dbReference type="NCBI Taxonomy" id="67801"/>
    <lineage>
        <taxon>Eukaryota</taxon>
        <taxon>Metazoa</taxon>
        <taxon>Ecdysozoa</taxon>
        <taxon>Arthropoda</taxon>
        <taxon>Hexapoda</taxon>
        <taxon>Insecta</taxon>
        <taxon>Pterygota</taxon>
        <taxon>Neoptera</taxon>
        <taxon>Endopterygota</taxon>
        <taxon>Diptera</taxon>
        <taxon>Brachycera</taxon>
        <taxon>Muscomorpha</taxon>
        <taxon>Hippoboscoidea</taxon>
        <taxon>Glossinidae</taxon>
        <taxon>Glossina</taxon>
    </lineage>
</organism>
<dbReference type="PANTHER" id="PTHR14885:SF3">
    <property type="entry name" value="CILIA- AND FLAGELLA-ASSOCIATED PROTEIN 44"/>
    <property type="match status" value="1"/>
</dbReference>
<evidence type="ECO:0000313" key="10">
    <source>
        <dbReference type="Proteomes" id="UP000092460"/>
    </source>
</evidence>
<dbReference type="GO" id="GO:0005929">
    <property type="term" value="C:cilium"/>
    <property type="evidence" value="ECO:0007669"/>
    <property type="project" value="UniProtKB-SubCell"/>
</dbReference>
<proteinExistence type="predicted"/>